<dbReference type="Proteomes" id="UP001066276">
    <property type="component" value="Chromosome 12"/>
</dbReference>
<accession>A0AAV7KVM0</accession>
<dbReference type="EMBL" id="JANPWB010000016">
    <property type="protein sequence ID" value="KAJ1082777.1"/>
    <property type="molecule type" value="Genomic_DNA"/>
</dbReference>
<protein>
    <submittedName>
        <fullName evidence="1">Uncharacterized protein</fullName>
    </submittedName>
</protein>
<evidence type="ECO:0000313" key="1">
    <source>
        <dbReference type="EMBL" id="KAJ1082777.1"/>
    </source>
</evidence>
<name>A0AAV7KVM0_PLEWA</name>
<reference evidence="1" key="1">
    <citation type="journal article" date="2022" name="bioRxiv">
        <title>Sequencing and chromosome-scale assembly of the giantPleurodeles waltlgenome.</title>
        <authorList>
            <person name="Brown T."/>
            <person name="Elewa A."/>
            <person name="Iarovenko S."/>
            <person name="Subramanian E."/>
            <person name="Araus A.J."/>
            <person name="Petzold A."/>
            <person name="Susuki M."/>
            <person name="Suzuki K.-i.T."/>
            <person name="Hayashi T."/>
            <person name="Toyoda A."/>
            <person name="Oliveira C."/>
            <person name="Osipova E."/>
            <person name="Leigh N.D."/>
            <person name="Simon A."/>
            <person name="Yun M.H."/>
        </authorList>
    </citation>
    <scope>NUCLEOTIDE SEQUENCE</scope>
    <source>
        <strain evidence="1">20211129_DDA</strain>
        <tissue evidence="1">Liver</tissue>
    </source>
</reference>
<gene>
    <name evidence="1" type="ORF">NDU88_002942</name>
</gene>
<feature type="non-terminal residue" evidence="1">
    <location>
        <position position="1"/>
    </location>
</feature>
<comment type="caution">
    <text evidence="1">The sequence shown here is derived from an EMBL/GenBank/DDBJ whole genome shotgun (WGS) entry which is preliminary data.</text>
</comment>
<keyword evidence="2" id="KW-1185">Reference proteome</keyword>
<feature type="non-terminal residue" evidence="1">
    <location>
        <position position="83"/>
    </location>
</feature>
<sequence>LGLLSGILTGQICSLKLPHAGHLCAASRLLMTVVYHVQPVPCAQWYGYIFTCNHPVTLTLAAAFLKRQTLAVHMGNPIYNEIT</sequence>
<proteinExistence type="predicted"/>
<dbReference type="AlphaFoldDB" id="A0AAV7KVM0"/>
<evidence type="ECO:0000313" key="2">
    <source>
        <dbReference type="Proteomes" id="UP001066276"/>
    </source>
</evidence>
<organism evidence="1 2">
    <name type="scientific">Pleurodeles waltl</name>
    <name type="common">Iberian ribbed newt</name>
    <dbReference type="NCBI Taxonomy" id="8319"/>
    <lineage>
        <taxon>Eukaryota</taxon>
        <taxon>Metazoa</taxon>
        <taxon>Chordata</taxon>
        <taxon>Craniata</taxon>
        <taxon>Vertebrata</taxon>
        <taxon>Euteleostomi</taxon>
        <taxon>Amphibia</taxon>
        <taxon>Batrachia</taxon>
        <taxon>Caudata</taxon>
        <taxon>Salamandroidea</taxon>
        <taxon>Salamandridae</taxon>
        <taxon>Pleurodelinae</taxon>
        <taxon>Pleurodeles</taxon>
    </lineage>
</organism>